<name>A0AAD6CMY5_9EURO</name>
<dbReference type="Gene3D" id="3.40.30.10">
    <property type="entry name" value="Glutaredoxin"/>
    <property type="match status" value="1"/>
</dbReference>
<evidence type="ECO:0000256" key="1">
    <source>
        <dbReference type="ARBA" id="ARBA00008987"/>
    </source>
</evidence>
<dbReference type="PROSITE" id="PS00194">
    <property type="entry name" value="THIOREDOXIN_1"/>
    <property type="match status" value="1"/>
</dbReference>
<keyword evidence="5" id="KW-1185">Reference proteome</keyword>
<comment type="caution">
    <text evidence="4">The sequence shown here is derived from an EMBL/GenBank/DDBJ whole genome shotgun (WGS) entry which is preliminary data.</text>
</comment>
<evidence type="ECO:0000259" key="3">
    <source>
        <dbReference type="PROSITE" id="PS51352"/>
    </source>
</evidence>
<dbReference type="Proteomes" id="UP001220324">
    <property type="component" value="Unassembled WGS sequence"/>
</dbReference>
<dbReference type="GO" id="GO:0015035">
    <property type="term" value="F:protein-disulfide reductase activity"/>
    <property type="evidence" value="ECO:0007669"/>
    <property type="project" value="InterPro"/>
</dbReference>
<dbReference type="InterPro" id="IPR013766">
    <property type="entry name" value="Thioredoxin_domain"/>
</dbReference>
<gene>
    <name evidence="4" type="ORF">N7494_008464</name>
</gene>
<proteinExistence type="inferred from homology"/>
<dbReference type="PRINTS" id="PR00421">
    <property type="entry name" value="THIOREDOXIN"/>
</dbReference>
<dbReference type="InterPro" id="IPR017937">
    <property type="entry name" value="Thioredoxin_CS"/>
</dbReference>
<comment type="similarity">
    <text evidence="1">Belongs to the thioredoxin family.</text>
</comment>
<reference evidence="4 5" key="1">
    <citation type="journal article" date="2023" name="IMA Fungus">
        <title>Comparative genomic study of the Penicillium genus elucidates a diverse pangenome and 15 lateral gene transfer events.</title>
        <authorList>
            <person name="Petersen C."/>
            <person name="Sorensen T."/>
            <person name="Nielsen M.R."/>
            <person name="Sondergaard T.E."/>
            <person name="Sorensen J.L."/>
            <person name="Fitzpatrick D.A."/>
            <person name="Frisvad J.C."/>
            <person name="Nielsen K.L."/>
        </authorList>
    </citation>
    <scope>NUCLEOTIDE SEQUENCE [LARGE SCALE GENOMIC DNA]</scope>
    <source>
        <strain evidence="4 5">IBT 35679</strain>
    </source>
</reference>
<dbReference type="AlphaFoldDB" id="A0AAD6CMY5"/>
<evidence type="ECO:0000313" key="4">
    <source>
        <dbReference type="EMBL" id="KAJ5531912.1"/>
    </source>
</evidence>
<organism evidence="4 5">
    <name type="scientific">Penicillium frequentans</name>
    <dbReference type="NCBI Taxonomy" id="3151616"/>
    <lineage>
        <taxon>Eukaryota</taxon>
        <taxon>Fungi</taxon>
        <taxon>Dikarya</taxon>
        <taxon>Ascomycota</taxon>
        <taxon>Pezizomycotina</taxon>
        <taxon>Eurotiomycetes</taxon>
        <taxon>Eurotiomycetidae</taxon>
        <taxon>Eurotiales</taxon>
        <taxon>Aspergillaceae</taxon>
        <taxon>Penicillium</taxon>
    </lineage>
</organism>
<keyword evidence="2" id="KW-1015">Disulfide bond</keyword>
<dbReference type="Pfam" id="PF00085">
    <property type="entry name" value="Thioredoxin"/>
    <property type="match status" value="1"/>
</dbReference>
<sequence>MNTNQRKVNVVTSARPTLINITSLHFLQLILPPRSAYILVPPPFNPAFKLCVIKPIFIMPIHEIKNLSDFLEKILNSQDLVVLDCFAEWCGPCKAIAPVIEQWSNENPHIKFYKVDVDKADDVAQELNVRAMPTFMFFKGGEKVTEVVGADQMQVANGIKLLTA</sequence>
<dbReference type="EMBL" id="JAQIZZ010000007">
    <property type="protein sequence ID" value="KAJ5531912.1"/>
    <property type="molecule type" value="Genomic_DNA"/>
</dbReference>
<dbReference type="NCBIfam" id="TIGR01068">
    <property type="entry name" value="thioredoxin"/>
    <property type="match status" value="1"/>
</dbReference>
<dbReference type="PANTHER" id="PTHR46115">
    <property type="entry name" value="THIOREDOXIN-LIKE PROTEIN 1"/>
    <property type="match status" value="1"/>
</dbReference>
<dbReference type="InterPro" id="IPR005746">
    <property type="entry name" value="Thioredoxin"/>
</dbReference>
<dbReference type="CDD" id="cd02947">
    <property type="entry name" value="TRX_family"/>
    <property type="match status" value="1"/>
</dbReference>
<dbReference type="PROSITE" id="PS51352">
    <property type="entry name" value="THIOREDOXIN_2"/>
    <property type="match status" value="1"/>
</dbReference>
<protein>
    <submittedName>
        <fullName evidence="4">Thioredoxin</fullName>
    </submittedName>
</protein>
<evidence type="ECO:0000256" key="2">
    <source>
        <dbReference type="ARBA" id="ARBA00023157"/>
    </source>
</evidence>
<feature type="domain" description="Thioredoxin" evidence="3">
    <location>
        <begin position="39"/>
        <end position="164"/>
    </location>
</feature>
<dbReference type="FunFam" id="3.40.30.10:FF:000245">
    <property type="entry name" value="Thioredoxin"/>
    <property type="match status" value="1"/>
</dbReference>
<dbReference type="SUPFAM" id="SSF52833">
    <property type="entry name" value="Thioredoxin-like"/>
    <property type="match status" value="1"/>
</dbReference>
<accession>A0AAD6CMY5</accession>
<evidence type="ECO:0000313" key="5">
    <source>
        <dbReference type="Proteomes" id="UP001220324"/>
    </source>
</evidence>
<dbReference type="InterPro" id="IPR036249">
    <property type="entry name" value="Thioredoxin-like_sf"/>
</dbReference>